<evidence type="ECO:0000259" key="14">
    <source>
        <dbReference type="PROSITE" id="PS50109"/>
    </source>
</evidence>
<dbReference type="InterPro" id="IPR005467">
    <property type="entry name" value="His_kinase_dom"/>
</dbReference>
<dbReference type="Pfam" id="PF00072">
    <property type="entry name" value="Response_reg"/>
    <property type="match status" value="2"/>
</dbReference>
<protein>
    <recommendedName>
        <fullName evidence="10">Sensory/regulatory protein RpfC</fullName>
        <ecNumber evidence="2">2.7.13.3</ecNumber>
    </recommendedName>
</protein>
<keyword evidence="7" id="KW-0067">ATP-binding</keyword>
<keyword evidence="5" id="KW-0547">Nucleotide-binding</keyword>
<proteinExistence type="predicted"/>
<comment type="catalytic activity">
    <reaction evidence="1">
        <text>ATP + protein L-histidine = ADP + protein N-phospho-L-histidine.</text>
        <dbReference type="EC" id="2.7.13.3"/>
    </reaction>
</comment>
<evidence type="ECO:0000256" key="10">
    <source>
        <dbReference type="ARBA" id="ARBA00068150"/>
    </source>
</evidence>
<evidence type="ECO:0000256" key="9">
    <source>
        <dbReference type="ARBA" id="ARBA00064003"/>
    </source>
</evidence>
<evidence type="ECO:0000256" key="8">
    <source>
        <dbReference type="ARBA" id="ARBA00023012"/>
    </source>
</evidence>
<feature type="domain" description="Response regulatory" evidence="15">
    <location>
        <begin position="664"/>
        <end position="783"/>
    </location>
</feature>
<comment type="subunit">
    <text evidence="9">At low DSF concentrations, interacts with RpfF.</text>
</comment>
<dbReference type="Gene3D" id="3.30.565.10">
    <property type="entry name" value="Histidine kinase-like ATPase, C-terminal domain"/>
    <property type="match status" value="1"/>
</dbReference>
<feature type="coiled-coil region" evidence="12">
    <location>
        <begin position="264"/>
        <end position="291"/>
    </location>
</feature>
<dbReference type="PROSITE" id="PS50109">
    <property type="entry name" value="HIS_KIN"/>
    <property type="match status" value="1"/>
</dbReference>
<keyword evidence="8" id="KW-0902">Two-component regulatory system</keyword>
<evidence type="ECO:0000313" key="18">
    <source>
        <dbReference type="Proteomes" id="UP000298545"/>
    </source>
</evidence>
<dbReference type="SUPFAM" id="SSF55874">
    <property type="entry name" value="ATPase domain of HSP90 chaperone/DNA topoisomerase II/histidine kinase"/>
    <property type="match status" value="1"/>
</dbReference>
<dbReference type="PANTHER" id="PTHR45339">
    <property type="entry name" value="HYBRID SIGNAL TRANSDUCTION HISTIDINE KINASE J"/>
    <property type="match status" value="1"/>
</dbReference>
<feature type="region of interest" description="Disordered" evidence="13">
    <location>
        <begin position="121"/>
        <end position="142"/>
    </location>
</feature>
<evidence type="ECO:0000256" key="12">
    <source>
        <dbReference type="SAM" id="Coils"/>
    </source>
</evidence>
<keyword evidence="4" id="KW-0808">Transferase</keyword>
<dbReference type="AlphaFoldDB" id="A0A4D7DKV1"/>
<dbReference type="Gene3D" id="3.40.50.2300">
    <property type="match status" value="2"/>
</dbReference>
<dbReference type="RefSeq" id="WP_027675708.1">
    <property type="nucleotide sequence ID" value="NZ_CP039691.1"/>
</dbReference>
<gene>
    <name evidence="16" type="ORF">CFBP5473_04570</name>
    <name evidence="17" type="ORF">J5285_00830</name>
</gene>
<dbReference type="InterPro" id="IPR004358">
    <property type="entry name" value="Sig_transdc_His_kin-like_C"/>
</dbReference>
<evidence type="ECO:0000256" key="11">
    <source>
        <dbReference type="PROSITE-ProRule" id="PRU00169"/>
    </source>
</evidence>
<dbReference type="EMBL" id="CP072167">
    <property type="protein sequence ID" value="QYA07312.1"/>
    <property type="molecule type" value="Genomic_DNA"/>
</dbReference>
<dbReference type="FunFam" id="3.30.565.10:FF:000010">
    <property type="entry name" value="Sensor histidine kinase RcsC"/>
    <property type="match status" value="1"/>
</dbReference>
<dbReference type="CDD" id="cd00082">
    <property type="entry name" value="HisKA"/>
    <property type="match status" value="1"/>
</dbReference>
<dbReference type="Proteomes" id="UP000298545">
    <property type="component" value="Chromosome circular"/>
</dbReference>
<dbReference type="SUPFAM" id="SSF52172">
    <property type="entry name" value="CheY-like"/>
    <property type="match status" value="2"/>
</dbReference>
<feature type="domain" description="Response regulatory" evidence="15">
    <location>
        <begin position="830"/>
        <end position="951"/>
    </location>
</feature>
<dbReference type="SUPFAM" id="SSF47384">
    <property type="entry name" value="Homodimeric domain of signal transducing histidine kinase"/>
    <property type="match status" value="1"/>
</dbReference>
<dbReference type="InterPro" id="IPR001789">
    <property type="entry name" value="Sig_transdc_resp-reg_receiver"/>
</dbReference>
<dbReference type="PRINTS" id="PR00344">
    <property type="entry name" value="BCTRLSENSOR"/>
</dbReference>
<feature type="compositionally biased region" description="Low complexity" evidence="13">
    <location>
        <begin position="797"/>
        <end position="811"/>
    </location>
</feature>
<evidence type="ECO:0000313" key="16">
    <source>
        <dbReference type="EMBL" id="QCI97255.1"/>
    </source>
</evidence>
<dbReference type="PROSITE" id="PS50110">
    <property type="entry name" value="RESPONSE_REGULATORY"/>
    <property type="match status" value="2"/>
</dbReference>
<evidence type="ECO:0000256" key="1">
    <source>
        <dbReference type="ARBA" id="ARBA00000085"/>
    </source>
</evidence>
<dbReference type="InterPro" id="IPR035965">
    <property type="entry name" value="PAS-like_dom_sf"/>
</dbReference>
<dbReference type="Gene3D" id="3.30.450.20">
    <property type="entry name" value="PAS domain"/>
    <property type="match status" value="2"/>
</dbReference>
<keyword evidence="19" id="KW-1185">Reference proteome</keyword>
<reference evidence="17 19" key="2">
    <citation type="submission" date="2021-03" db="EMBL/GenBank/DDBJ databases">
        <title>Rapid diversification of plasmids in a genus of pathogenic and nitrogen fixing bacteria.</title>
        <authorList>
            <person name="Weisberg A.J."/>
            <person name="Miller M."/>
            <person name="Ream W."/>
            <person name="Grunwald N.J."/>
            <person name="Chang J.H."/>
        </authorList>
    </citation>
    <scope>NUCLEOTIDE SEQUENCE [LARGE SCALE GENOMIC DNA]</scope>
    <source>
        <strain evidence="17 19">AF3.44</strain>
    </source>
</reference>
<organism evidence="16 18">
    <name type="scientific">Agrobacterium larrymoorei</name>
    <dbReference type="NCBI Taxonomy" id="160699"/>
    <lineage>
        <taxon>Bacteria</taxon>
        <taxon>Pseudomonadati</taxon>
        <taxon>Pseudomonadota</taxon>
        <taxon>Alphaproteobacteria</taxon>
        <taxon>Hyphomicrobiales</taxon>
        <taxon>Rhizobiaceae</taxon>
        <taxon>Rhizobium/Agrobacterium group</taxon>
        <taxon>Agrobacterium</taxon>
    </lineage>
</organism>
<dbReference type="InterPro" id="IPR003594">
    <property type="entry name" value="HATPase_dom"/>
</dbReference>
<sequence length="961" mass="105082">MSNEGGLLEKACEGVLSLDLPACVKDSQLRYVCVNDAYARFAGKSAKDMPGRTSRVIFNKAEDVDREDKERRCLVFATDEIATCKSSLLAESHAIRCERFIDEEGQIYLYEVFETMPRFEPSGEASSIAEPSGPQAMAGEGASLPDGTLHVLQSLPVGVMLLSPDLTIEYANQCFYDLWELPEQPDLAGKPYRDYLQLGYESGLYDLGSITFEEMYQDRLAKLKSIEGRTSREVESKSGKCTLLSKTRIAGGRILITFSDRTAVRAREREIAEAQEEVQRLGEYMRDATTAMAQGLALVKDGKIILSNEAITRMFDVPAASLAPGESWLPFFDICAARGDFGSEAETADTLAYWQESVANGEPFSSLIHVDGRRWLNLETTISAGKYWLVIVTDVTDMKMREAELEGLLARAEAADRAKSEFLANMSHEIRTPMNGILGMAELLSKSRLDTRQKTFTDVIVKSGNALLTIINDILDFSKMDAGQMSLRSAPFDPVEAIEDVASLLAAQAQEKNIELLVNIDASVQHTVDGDAARFRQIVTNLVGNAIKFTETGHVLIRLGAEATDQSELLLKLVVEDTGVGIAKDKLDTIFEKFSQVDSSSTRRHEGTGLGLAITVGLVGLFGGKIDIQSEVSKGSTFSITLPLPIVAKRAEAVYLPMDTHRPSVLIIDDNAVNRDILTEQLGSWNIDCCAAESGAIGLAILEEAAALGMQTDAVILDYHMPGMHGFEVARKMRGNPRLSDIPIIMLTSLDAGDEDAADTKIEAHLMKPVRARLLRKTLNDVVRSARIRRSGDMMGTVSAPKSATPASPTPYRETAPPQKSIPGTASQLDVLVAEDNDVNQIVFTQILQQSGLRFRIVENGKKAVEAWRNEQPSLILMDVSMPVMNGHQATRAIREIEESAGDDGARVPIIGVTAHALEMDRDLCLAAGMDDYISKPISPELLQAKIAGWLSKRQLEALPN</sequence>
<dbReference type="InterPro" id="IPR003661">
    <property type="entry name" value="HisK_dim/P_dom"/>
</dbReference>
<evidence type="ECO:0000256" key="4">
    <source>
        <dbReference type="ARBA" id="ARBA00022679"/>
    </source>
</evidence>
<reference evidence="16 18" key="1">
    <citation type="submission" date="2019-04" db="EMBL/GenBank/DDBJ databases">
        <title>Complete genome sequence of Agrobacterium larrymoorei CFBP5473.</title>
        <authorList>
            <person name="Haryono M."/>
            <person name="Chou L."/>
            <person name="Lin Y.-C."/>
            <person name="Lai E.-M."/>
            <person name="Kuo C.-H."/>
        </authorList>
    </citation>
    <scope>NUCLEOTIDE SEQUENCE [LARGE SCALE GENOMIC DNA]</scope>
    <source>
        <strain evidence="16 18">CFBP5473</strain>
    </source>
</reference>
<dbReference type="CDD" id="cd16922">
    <property type="entry name" value="HATPase_EvgS-ArcB-TorS-like"/>
    <property type="match status" value="1"/>
</dbReference>
<evidence type="ECO:0000256" key="5">
    <source>
        <dbReference type="ARBA" id="ARBA00022741"/>
    </source>
</evidence>
<dbReference type="Pfam" id="PF12860">
    <property type="entry name" value="PAS_7"/>
    <property type="match status" value="2"/>
</dbReference>
<dbReference type="EC" id="2.7.13.3" evidence="2"/>
<dbReference type="InterPro" id="IPR036890">
    <property type="entry name" value="HATPase_C_sf"/>
</dbReference>
<keyword evidence="3 11" id="KW-0597">Phosphoprotein</keyword>
<evidence type="ECO:0000256" key="6">
    <source>
        <dbReference type="ARBA" id="ARBA00022777"/>
    </source>
</evidence>
<dbReference type="GO" id="GO:0000155">
    <property type="term" value="F:phosphorelay sensor kinase activity"/>
    <property type="evidence" value="ECO:0007669"/>
    <property type="project" value="InterPro"/>
</dbReference>
<keyword evidence="12" id="KW-0175">Coiled coil</keyword>
<dbReference type="GO" id="GO:0005524">
    <property type="term" value="F:ATP binding"/>
    <property type="evidence" value="ECO:0007669"/>
    <property type="project" value="UniProtKB-KW"/>
</dbReference>
<evidence type="ECO:0000313" key="17">
    <source>
        <dbReference type="EMBL" id="QYA07312.1"/>
    </source>
</evidence>
<evidence type="ECO:0000256" key="2">
    <source>
        <dbReference type="ARBA" id="ARBA00012438"/>
    </source>
</evidence>
<dbReference type="PANTHER" id="PTHR45339:SF1">
    <property type="entry name" value="HYBRID SIGNAL TRANSDUCTION HISTIDINE KINASE J"/>
    <property type="match status" value="1"/>
</dbReference>
<dbReference type="Proteomes" id="UP000826513">
    <property type="component" value="Chromosome 1"/>
</dbReference>
<feature type="modified residue" description="4-aspartylphosphate" evidence="11">
    <location>
        <position position="718"/>
    </location>
</feature>
<keyword evidence="6" id="KW-0418">Kinase</keyword>
<evidence type="ECO:0000313" key="19">
    <source>
        <dbReference type="Proteomes" id="UP000826513"/>
    </source>
</evidence>
<dbReference type="OrthoDB" id="9810730at2"/>
<dbReference type="Pfam" id="PF02518">
    <property type="entry name" value="HATPase_c"/>
    <property type="match status" value="1"/>
</dbReference>
<evidence type="ECO:0000256" key="7">
    <source>
        <dbReference type="ARBA" id="ARBA00022840"/>
    </source>
</evidence>
<dbReference type="KEGG" id="alf:CFBP5473_04570"/>
<dbReference type="InterPro" id="IPR036097">
    <property type="entry name" value="HisK_dim/P_sf"/>
</dbReference>
<accession>A0A4D7DKV1</accession>
<dbReference type="InterPro" id="IPR011006">
    <property type="entry name" value="CheY-like_superfamily"/>
</dbReference>
<dbReference type="SUPFAM" id="SSF55785">
    <property type="entry name" value="PYP-like sensor domain (PAS domain)"/>
    <property type="match status" value="1"/>
</dbReference>
<feature type="domain" description="Histidine kinase" evidence="14">
    <location>
        <begin position="425"/>
        <end position="646"/>
    </location>
</feature>
<dbReference type="STRING" id="1367849.GCA_000518585_02986"/>
<dbReference type="SMART" id="SM00388">
    <property type="entry name" value="HisKA"/>
    <property type="match status" value="1"/>
</dbReference>
<evidence type="ECO:0000259" key="15">
    <source>
        <dbReference type="PROSITE" id="PS50110"/>
    </source>
</evidence>
<dbReference type="Gene3D" id="1.10.287.130">
    <property type="match status" value="1"/>
</dbReference>
<evidence type="ECO:0000256" key="13">
    <source>
        <dbReference type="SAM" id="MobiDB-lite"/>
    </source>
</evidence>
<dbReference type="CDD" id="cd17546">
    <property type="entry name" value="REC_hyHK_CKI1_RcsC-like"/>
    <property type="match status" value="1"/>
</dbReference>
<feature type="modified residue" description="4-aspartylphosphate" evidence="11">
    <location>
        <position position="879"/>
    </location>
</feature>
<dbReference type="FunFam" id="1.10.287.130:FF:000002">
    <property type="entry name" value="Two-component osmosensing histidine kinase"/>
    <property type="match status" value="1"/>
</dbReference>
<name>A0A4D7DKV1_9HYPH</name>
<dbReference type="SMART" id="SM00387">
    <property type="entry name" value="HATPase_c"/>
    <property type="match status" value="1"/>
</dbReference>
<evidence type="ECO:0000256" key="3">
    <source>
        <dbReference type="ARBA" id="ARBA00022553"/>
    </source>
</evidence>
<dbReference type="SMART" id="SM00448">
    <property type="entry name" value="REC"/>
    <property type="match status" value="2"/>
</dbReference>
<dbReference type="EMBL" id="CP039691">
    <property type="protein sequence ID" value="QCI97255.1"/>
    <property type="molecule type" value="Genomic_DNA"/>
</dbReference>
<feature type="region of interest" description="Disordered" evidence="13">
    <location>
        <begin position="793"/>
        <end position="823"/>
    </location>
</feature>
<dbReference type="Pfam" id="PF00512">
    <property type="entry name" value="HisKA"/>
    <property type="match status" value="1"/>
</dbReference>